<evidence type="ECO:0000313" key="2">
    <source>
        <dbReference type="EMBL" id="WEK41297.1"/>
    </source>
</evidence>
<evidence type="ECO:0000256" key="1">
    <source>
        <dbReference type="SAM" id="SignalP"/>
    </source>
</evidence>
<dbReference type="AlphaFoldDB" id="A0AAJ5X5A9"/>
<feature type="chain" id="PRO_5042485221" description="Secreted protein" evidence="1">
    <location>
        <begin position="24"/>
        <end position="105"/>
    </location>
</feature>
<organism evidence="2 3">
    <name type="scientific">Candidatus Brevundimonas colombiensis</name>
    <dbReference type="NCBI Taxonomy" id="3121376"/>
    <lineage>
        <taxon>Bacteria</taxon>
        <taxon>Pseudomonadati</taxon>
        <taxon>Pseudomonadota</taxon>
        <taxon>Alphaproteobacteria</taxon>
        <taxon>Caulobacterales</taxon>
        <taxon>Caulobacteraceae</taxon>
        <taxon>Brevundimonas</taxon>
    </lineage>
</organism>
<keyword evidence="1" id="KW-0732">Signal</keyword>
<dbReference type="EMBL" id="CP119326">
    <property type="protein sequence ID" value="WEK41297.1"/>
    <property type="molecule type" value="Genomic_DNA"/>
</dbReference>
<proteinExistence type="predicted"/>
<name>A0AAJ5X5A9_9CAUL</name>
<accession>A0AAJ5X5A9</accession>
<protein>
    <recommendedName>
        <fullName evidence="4">Secreted protein</fullName>
    </recommendedName>
</protein>
<gene>
    <name evidence="2" type="ORF">P0Y50_06725</name>
</gene>
<evidence type="ECO:0000313" key="3">
    <source>
        <dbReference type="Proteomes" id="UP001213664"/>
    </source>
</evidence>
<reference evidence="2" key="1">
    <citation type="submission" date="2023-03" db="EMBL/GenBank/DDBJ databases">
        <title>Andean soil-derived lignocellulolytic bacterial consortium as a source of novel taxa and putative plastic-active enzymes.</title>
        <authorList>
            <person name="Diaz-Garcia L."/>
            <person name="Chuvochina M."/>
            <person name="Feuerriegel G."/>
            <person name="Bunk B."/>
            <person name="Sproer C."/>
            <person name="Streit W.R."/>
            <person name="Rodriguez L.M."/>
            <person name="Overmann J."/>
            <person name="Jimenez D.J."/>
        </authorList>
    </citation>
    <scope>NUCLEOTIDE SEQUENCE</scope>
    <source>
        <strain evidence="2">MAG 833</strain>
    </source>
</reference>
<sequence>MIRFATPALIAAALMASAAPALAHSPREVSRQTLRAETLQTVMVCAGDTQARRAYQQTYGATPSFVTAQEALAARQTGQRWATPRCMTAHQYNRLAGPPVQRAAL</sequence>
<feature type="signal peptide" evidence="1">
    <location>
        <begin position="1"/>
        <end position="23"/>
    </location>
</feature>
<dbReference type="Proteomes" id="UP001213664">
    <property type="component" value="Chromosome"/>
</dbReference>
<evidence type="ECO:0008006" key="4">
    <source>
        <dbReference type="Google" id="ProtNLM"/>
    </source>
</evidence>